<evidence type="ECO:0000313" key="13">
    <source>
        <dbReference type="EMBL" id="GFH59083.1"/>
    </source>
</evidence>
<dbReference type="InterPro" id="IPR037068">
    <property type="entry name" value="DNA_primase_core_N_sf"/>
</dbReference>
<dbReference type="SUPFAM" id="SSF56731">
    <property type="entry name" value="DNA primase core"/>
    <property type="match status" value="2"/>
</dbReference>
<reference evidence="13 14" key="1">
    <citation type="journal article" date="2021" name="Sci. Rep.">
        <title>The genome of the diatom Chaetoceros tenuissimus carries an ancient integrated fragment of an extant virus.</title>
        <authorList>
            <person name="Hongo Y."/>
            <person name="Kimura K."/>
            <person name="Takaki Y."/>
            <person name="Yoshida Y."/>
            <person name="Baba S."/>
            <person name="Kobayashi G."/>
            <person name="Nagasaki K."/>
            <person name="Hano T."/>
            <person name="Tomaru Y."/>
        </authorList>
    </citation>
    <scope>NUCLEOTIDE SEQUENCE [LARGE SCALE GENOMIC DNA]</scope>
    <source>
        <strain evidence="13 14">NIES-3715</strain>
    </source>
</reference>
<dbReference type="InterPro" id="IPR034151">
    <property type="entry name" value="TOPRIM_DnaG_bac"/>
</dbReference>
<dbReference type="InterPro" id="IPR050219">
    <property type="entry name" value="DnaG_primase"/>
</dbReference>
<keyword evidence="14" id="KW-1185">Reference proteome</keyword>
<keyword evidence="1" id="KW-0240">DNA-directed RNA polymerase</keyword>
<name>A0AAD3D7D6_9STRA</name>
<feature type="domain" description="Toprim" evidence="12">
    <location>
        <begin position="440"/>
        <end position="530"/>
    </location>
</feature>
<dbReference type="GO" id="GO:0003677">
    <property type="term" value="F:DNA binding"/>
    <property type="evidence" value="ECO:0007669"/>
    <property type="project" value="InterPro"/>
</dbReference>
<feature type="signal peptide" evidence="11">
    <location>
        <begin position="1"/>
        <end position="24"/>
    </location>
</feature>
<evidence type="ECO:0000256" key="4">
    <source>
        <dbReference type="ARBA" id="ARBA00022695"/>
    </source>
</evidence>
<evidence type="ECO:0000256" key="6">
    <source>
        <dbReference type="ARBA" id="ARBA00022723"/>
    </source>
</evidence>
<proteinExistence type="predicted"/>
<feature type="compositionally biased region" description="Acidic residues" evidence="10">
    <location>
        <begin position="1161"/>
        <end position="1176"/>
    </location>
</feature>
<dbReference type="Pfam" id="PF08275">
    <property type="entry name" value="DNAG_N"/>
    <property type="match status" value="1"/>
</dbReference>
<dbReference type="GO" id="GO:0003899">
    <property type="term" value="F:DNA-directed RNA polymerase activity"/>
    <property type="evidence" value="ECO:0007669"/>
    <property type="project" value="InterPro"/>
</dbReference>
<evidence type="ECO:0000313" key="14">
    <source>
        <dbReference type="Proteomes" id="UP001054902"/>
    </source>
</evidence>
<dbReference type="Pfam" id="PF13155">
    <property type="entry name" value="Toprim_2"/>
    <property type="match status" value="1"/>
</dbReference>
<dbReference type="PROSITE" id="PS50880">
    <property type="entry name" value="TOPRIM"/>
    <property type="match status" value="1"/>
</dbReference>
<dbReference type="Proteomes" id="UP001054902">
    <property type="component" value="Unassembled WGS sequence"/>
</dbReference>
<feature type="compositionally biased region" description="Basic and acidic residues" evidence="10">
    <location>
        <begin position="915"/>
        <end position="931"/>
    </location>
</feature>
<feature type="region of interest" description="Disordered" evidence="10">
    <location>
        <begin position="1150"/>
        <end position="1176"/>
    </location>
</feature>
<dbReference type="InterPro" id="IPR006171">
    <property type="entry name" value="TOPRIM_dom"/>
</dbReference>
<dbReference type="GO" id="GO:0005737">
    <property type="term" value="C:cytoplasm"/>
    <property type="evidence" value="ECO:0007669"/>
    <property type="project" value="TreeGrafter"/>
</dbReference>
<evidence type="ECO:0000259" key="12">
    <source>
        <dbReference type="PROSITE" id="PS50880"/>
    </source>
</evidence>
<dbReference type="SMART" id="SM00493">
    <property type="entry name" value="TOPRIM"/>
    <property type="match status" value="1"/>
</dbReference>
<evidence type="ECO:0000256" key="9">
    <source>
        <dbReference type="ARBA" id="ARBA00023163"/>
    </source>
</evidence>
<evidence type="ECO:0000256" key="11">
    <source>
        <dbReference type="SAM" id="SignalP"/>
    </source>
</evidence>
<keyword evidence="2" id="KW-0639">Primosome</keyword>
<keyword evidence="6" id="KW-0479">Metal-binding</keyword>
<dbReference type="AlphaFoldDB" id="A0AAD3D7D6"/>
<dbReference type="GO" id="GO:0008270">
    <property type="term" value="F:zinc ion binding"/>
    <property type="evidence" value="ECO:0007669"/>
    <property type="project" value="UniProtKB-KW"/>
</dbReference>
<dbReference type="SUPFAM" id="SSF57783">
    <property type="entry name" value="Zinc beta-ribbon"/>
    <property type="match status" value="1"/>
</dbReference>
<dbReference type="GO" id="GO:0006269">
    <property type="term" value="P:DNA replication, synthesis of primer"/>
    <property type="evidence" value="ECO:0007669"/>
    <property type="project" value="UniProtKB-KW"/>
</dbReference>
<dbReference type="InterPro" id="IPR013264">
    <property type="entry name" value="DNAG_N"/>
</dbReference>
<evidence type="ECO:0000256" key="2">
    <source>
        <dbReference type="ARBA" id="ARBA00022515"/>
    </source>
</evidence>
<dbReference type="Gene3D" id="3.40.1360.10">
    <property type="match status" value="1"/>
</dbReference>
<dbReference type="GO" id="GO:0000428">
    <property type="term" value="C:DNA-directed RNA polymerase complex"/>
    <property type="evidence" value="ECO:0007669"/>
    <property type="project" value="UniProtKB-KW"/>
</dbReference>
<keyword evidence="7" id="KW-0863">Zinc-finger</keyword>
<feature type="compositionally biased region" description="Polar residues" evidence="10">
    <location>
        <begin position="712"/>
        <end position="726"/>
    </location>
</feature>
<feature type="region of interest" description="Disordered" evidence="10">
    <location>
        <begin position="667"/>
        <end position="731"/>
    </location>
</feature>
<dbReference type="Gene3D" id="3.90.580.10">
    <property type="entry name" value="Zinc finger, CHC2-type domain"/>
    <property type="match status" value="1"/>
</dbReference>
<dbReference type="PANTHER" id="PTHR30313">
    <property type="entry name" value="DNA PRIMASE"/>
    <property type="match status" value="1"/>
</dbReference>
<keyword evidence="11" id="KW-0732">Signal</keyword>
<evidence type="ECO:0000256" key="1">
    <source>
        <dbReference type="ARBA" id="ARBA00022478"/>
    </source>
</evidence>
<organism evidence="13 14">
    <name type="scientific">Chaetoceros tenuissimus</name>
    <dbReference type="NCBI Taxonomy" id="426638"/>
    <lineage>
        <taxon>Eukaryota</taxon>
        <taxon>Sar</taxon>
        <taxon>Stramenopiles</taxon>
        <taxon>Ochrophyta</taxon>
        <taxon>Bacillariophyta</taxon>
        <taxon>Coscinodiscophyceae</taxon>
        <taxon>Chaetocerotophycidae</taxon>
        <taxon>Chaetocerotales</taxon>
        <taxon>Chaetocerotaceae</taxon>
        <taxon>Chaetoceros</taxon>
    </lineage>
</organism>
<keyword evidence="5" id="KW-0235">DNA replication</keyword>
<protein>
    <recommendedName>
        <fullName evidence="12">Toprim domain-containing protein</fullName>
    </recommendedName>
</protein>
<gene>
    <name evidence="13" type="ORF">CTEN210_15559</name>
</gene>
<evidence type="ECO:0000256" key="8">
    <source>
        <dbReference type="ARBA" id="ARBA00022833"/>
    </source>
</evidence>
<dbReference type="Gene3D" id="3.90.980.10">
    <property type="entry name" value="DNA primase, catalytic core, N-terminal domain"/>
    <property type="match status" value="1"/>
</dbReference>
<dbReference type="EMBL" id="BLLK01000062">
    <property type="protein sequence ID" value="GFH59083.1"/>
    <property type="molecule type" value="Genomic_DNA"/>
</dbReference>
<evidence type="ECO:0000256" key="7">
    <source>
        <dbReference type="ARBA" id="ARBA00022771"/>
    </source>
</evidence>
<evidence type="ECO:0000256" key="5">
    <source>
        <dbReference type="ARBA" id="ARBA00022705"/>
    </source>
</evidence>
<comment type="caution">
    <text evidence="13">The sequence shown here is derived from an EMBL/GenBank/DDBJ whole genome shotgun (WGS) entry which is preliminary data.</text>
</comment>
<accession>A0AAD3D7D6</accession>
<evidence type="ECO:0000256" key="3">
    <source>
        <dbReference type="ARBA" id="ARBA00022679"/>
    </source>
</evidence>
<dbReference type="InterPro" id="IPR002694">
    <property type="entry name" value="Znf_CHC2"/>
</dbReference>
<dbReference type="Pfam" id="PF01807">
    <property type="entry name" value="Zn_ribbon_DnaG"/>
    <property type="match status" value="1"/>
</dbReference>
<feature type="region of interest" description="Disordered" evidence="10">
    <location>
        <begin position="901"/>
        <end position="931"/>
    </location>
</feature>
<keyword evidence="3" id="KW-0808">Transferase</keyword>
<feature type="chain" id="PRO_5042106357" description="Toprim domain-containing protein" evidence="11">
    <location>
        <begin position="25"/>
        <end position="1176"/>
    </location>
</feature>
<dbReference type="SMART" id="SM00400">
    <property type="entry name" value="ZnF_CHCC"/>
    <property type="match status" value="1"/>
</dbReference>
<dbReference type="CDD" id="cd03364">
    <property type="entry name" value="TOPRIM_DnaG_primases"/>
    <property type="match status" value="1"/>
</dbReference>
<evidence type="ECO:0000256" key="10">
    <source>
        <dbReference type="SAM" id="MobiDB-lite"/>
    </source>
</evidence>
<dbReference type="PANTHER" id="PTHR30313:SF2">
    <property type="entry name" value="DNA PRIMASE"/>
    <property type="match status" value="1"/>
</dbReference>
<keyword evidence="4" id="KW-0548">Nucleotidyltransferase</keyword>
<dbReference type="InterPro" id="IPR036977">
    <property type="entry name" value="DNA_primase_Znf_CHC2"/>
</dbReference>
<sequence length="1176" mass="130237">MKDTTILMRVIVLLVSFTIIPCEAFGSVSISKTINKRSLNVRLFSSKESQPKSEHGKSSGGIIPPDVIEEIKTYADIVSVVESYDLPLFSRASDGYRAKCICPFHNDRNPSLNIDNSRGIYKCFSCGAGGDVFNFVREYDFISSNGKGEKMSYPAAIKKVASEFCGGAIAQKVDTMFSNSASVRKLTPEKKEKMEELRKKKERILLANSAAADFYAKALIVNPTAGAARAHLHQRGITPTIVRTFALGFAPDVYFNNDKKNEWGKGSLVERLQEMNFTPEEILDAGLATVTSKARSRLQMSAVGTSLDEKDISTITMNGSPRNETEVIKTKETKMDQLQYADLMDRFRSRLMVPIFDPSGRFVVGFGGRHLETTTIHKEKSNGKDSFVAAKYMNTPETPVFAKKNILFGAHAASAAIEERARMKRSADRESQVSESNDVPTVVIVEGYMDAITLYGAGIKEVVASMGTALTPTQMKAASSVLAGRGKIVLCLDNDEAGINAVERICTGSHIWDFLEQTAIEVEVASLPTGVKDPADYVEANGGIGKASSGEKFREEILSASMPWNDWFITRLISKYDPNDTTSFSNVCDNIATFLSNHPNAADRTKRAFEAAGKLAALIGNDSSSSHGPLRIQLESDLLSMASRKASAREALSRRVEDADGENIDKNKLARLNSGEATRNDDLPSEVKNIGSGDPSNLSKVIPTKSKDSNHKQSPYNSRNTSSSFRSQRRKVEKDDISKHFDGFQFSETDAEWLGVDSDWGRKNFIVGQVEGKGRNRKLVYFNSNDYLGDEKSILSTIANKSNPSDRAIENVANPLVKRNENRLLIDAEDRLLYAMVNFPSARLAMKSALSTRVQNGSPFLEWSSPEKEWLFQCLTDSPGHEKIPDELQVRGNVEGLKKHLSSRQDAPDGAFRSADCETDSHTSLDDGHMKDHQGAEEDIMRFDTSDVTDTENKAKQVTLKEESGTLESYFEERDEISSLEIQEADDERAELTVQESVAMMLQAAALRRLTSLKADWEIANSVLQARALKAEESNADRDTSQSGHVQTVYDSLRDIELRQRCNEIGQDVKEAIQTVHELTESAKQLNKRLLDYCSSEGYSSRSKKKVEEELFTALDEHINSLPDDPRPSTSGAEADYVFGMDSYDDKIDSRFGGNRPKFDEDSESDDANLYDSIFE</sequence>
<keyword evidence="9" id="KW-0804">Transcription</keyword>
<keyword evidence="8" id="KW-0862">Zinc</keyword>